<dbReference type="PANTHER" id="PTHR21083:SF0">
    <property type="entry name" value="DYNEIN AXONEMAL ASSEMBLY FACTOR 6"/>
    <property type="match status" value="1"/>
</dbReference>
<accession>A0A8C4SNK0</accession>
<protein>
    <submittedName>
        <fullName evidence="3">Dynein axonemal assembly factor 6</fullName>
    </submittedName>
</protein>
<feature type="domain" description="PIH1D1/2/3 CS-like" evidence="2">
    <location>
        <begin position="93"/>
        <end position="134"/>
    </location>
</feature>
<dbReference type="Proteomes" id="UP000694620">
    <property type="component" value="Chromosome 12"/>
</dbReference>
<evidence type="ECO:0000256" key="1">
    <source>
        <dbReference type="ARBA" id="ARBA00008511"/>
    </source>
</evidence>
<sequence length="145" mass="16568">GGDNKNKTEGCYVELRKKNSKDIWDEEEVPEGSEYDDTFDSRQQPEYEVIFKQHVGTEDVFLGMSRKDPSSACCECMLVSFKILQTFDGILLNINLCHLSGPFKLGLHLPHPVDSENGKARFITETQTLEVTLTMNRDLDFINFQ</sequence>
<dbReference type="GO" id="GO:0051087">
    <property type="term" value="F:protein-folding chaperone binding"/>
    <property type="evidence" value="ECO:0007669"/>
    <property type="project" value="InterPro"/>
</dbReference>
<name>A0A8C4SNK0_ERPCA</name>
<evidence type="ECO:0000259" key="2">
    <source>
        <dbReference type="Pfam" id="PF18201"/>
    </source>
</evidence>
<reference evidence="3" key="1">
    <citation type="submission" date="2021-06" db="EMBL/GenBank/DDBJ databases">
        <authorList>
            <consortium name="Wellcome Sanger Institute Data Sharing"/>
        </authorList>
    </citation>
    <scope>NUCLEOTIDE SEQUENCE [LARGE SCALE GENOMIC DNA]</scope>
</reference>
<proteinExistence type="inferred from homology"/>
<dbReference type="GO" id="GO:0045505">
    <property type="term" value="F:dynein intermediate chain binding"/>
    <property type="evidence" value="ECO:0007669"/>
    <property type="project" value="TreeGrafter"/>
</dbReference>
<dbReference type="GeneTree" id="ENSGT00390000015219"/>
<dbReference type="Pfam" id="PF18201">
    <property type="entry name" value="PIH1_CS"/>
    <property type="match status" value="1"/>
</dbReference>
<keyword evidence="4" id="KW-1185">Reference proteome</keyword>
<evidence type="ECO:0000313" key="4">
    <source>
        <dbReference type="Proteomes" id="UP000694620"/>
    </source>
</evidence>
<dbReference type="PANTHER" id="PTHR21083">
    <property type="entry name" value="TWISTER"/>
    <property type="match status" value="1"/>
</dbReference>
<organism evidence="3 4">
    <name type="scientific">Erpetoichthys calabaricus</name>
    <name type="common">Rope fish</name>
    <name type="synonym">Calamoichthys calabaricus</name>
    <dbReference type="NCBI Taxonomy" id="27687"/>
    <lineage>
        <taxon>Eukaryota</taxon>
        <taxon>Metazoa</taxon>
        <taxon>Chordata</taxon>
        <taxon>Craniata</taxon>
        <taxon>Vertebrata</taxon>
        <taxon>Euteleostomi</taxon>
        <taxon>Actinopterygii</taxon>
        <taxon>Polypteriformes</taxon>
        <taxon>Polypteridae</taxon>
        <taxon>Erpetoichthys</taxon>
    </lineage>
</organism>
<dbReference type="GO" id="GO:0030317">
    <property type="term" value="P:flagellated sperm motility"/>
    <property type="evidence" value="ECO:0007669"/>
    <property type="project" value="TreeGrafter"/>
</dbReference>
<dbReference type="InterPro" id="IPR041442">
    <property type="entry name" value="PIH1D1/2/3_CS-like"/>
</dbReference>
<dbReference type="GO" id="GO:0005737">
    <property type="term" value="C:cytoplasm"/>
    <property type="evidence" value="ECO:0007669"/>
    <property type="project" value="TreeGrafter"/>
</dbReference>
<reference evidence="3" key="2">
    <citation type="submission" date="2025-08" db="UniProtKB">
        <authorList>
            <consortium name="Ensembl"/>
        </authorList>
    </citation>
    <scope>IDENTIFICATION</scope>
</reference>
<reference evidence="3" key="3">
    <citation type="submission" date="2025-09" db="UniProtKB">
        <authorList>
            <consortium name="Ensembl"/>
        </authorList>
    </citation>
    <scope>IDENTIFICATION</scope>
</reference>
<dbReference type="AlphaFoldDB" id="A0A8C4SNK0"/>
<dbReference type="InterPro" id="IPR026697">
    <property type="entry name" value="DNAAF6"/>
</dbReference>
<comment type="similarity">
    <text evidence="1">Belongs to the PIH1 family.</text>
</comment>
<dbReference type="Ensembl" id="ENSECRT00000017686.1">
    <property type="protein sequence ID" value="ENSECRP00000017349.1"/>
    <property type="gene ID" value="ENSECRG00000011569.1"/>
</dbReference>
<dbReference type="GO" id="GO:0070286">
    <property type="term" value="P:axonemal dynein complex assembly"/>
    <property type="evidence" value="ECO:0007669"/>
    <property type="project" value="InterPro"/>
</dbReference>
<evidence type="ECO:0000313" key="3">
    <source>
        <dbReference type="Ensembl" id="ENSECRP00000017349.1"/>
    </source>
</evidence>